<dbReference type="InterPro" id="IPR013324">
    <property type="entry name" value="RNA_pol_sigma_r3/r4-like"/>
</dbReference>
<proteinExistence type="predicted"/>
<feature type="domain" description="Transposase IS30-like HTH" evidence="1">
    <location>
        <begin position="13"/>
        <end position="56"/>
    </location>
</feature>
<comment type="caution">
    <text evidence="2">The sequence shown here is derived from an EMBL/GenBank/DDBJ whole genome shotgun (WGS) entry which is preliminary data.</text>
</comment>
<dbReference type="Pfam" id="PF13936">
    <property type="entry name" value="HTH_38"/>
    <property type="match status" value="1"/>
</dbReference>
<evidence type="ECO:0000259" key="1">
    <source>
        <dbReference type="Pfam" id="PF13936"/>
    </source>
</evidence>
<protein>
    <recommendedName>
        <fullName evidence="1">Transposase IS30-like HTH domain-containing protein</fullName>
    </recommendedName>
</protein>
<dbReference type="InterPro" id="IPR025246">
    <property type="entry name" value="IS30-like_HTH"/>
</dbReference>
<dbReference type="SUPFAM" id="SSF88659">
    <property type="entry name" value="Sigma3 and sigma4 domains of RNA polymerase sigma factors"/>
    <property type="match status" value="1"/>
</dbReference>
<accession>A0A4R6CRN4</accession>
<dbReference type="Proteomes" id="UP000295195">
    <property type="component" value="Unassembled WGS sequence"/>
</dbReference>
<reference evidence="2 3" key="1">
    <citation type="submission" date="2017-06" db="EMBL/GenBank/DDBJ databases">
        <authorList>
            <person name="Swanenburg J."/>
            <person name="Kort R."/>
        </authorList>
    </citation>
    <scope>NUCLEOTIDE SEQUENCE [LARGE SCALE GENOMIC DNA]</scope>
    <source>
        <strain evidence="2 3">RL05</strain>
    </source>
</reference>
<evidence type="ECO:0000313" key="2">
    <source>
        <dbReference type="EMBL" id="TDN29603.1"/>
    </source>
</evidence>
<organism evidence="2 3">
    <name type="scientific">Lactobacillus crispatus</name>
    <dbReference type="NCBI Taxonomy" id="47770"/>
    <lineage>
        <taxon>Bacteria</taxon>
        <taxon>Bacillati</taxon>
        <taxon>Bacillota</taxon>
        <taxon>Bacilli</taxon>
        <taxon>Lactobacillales</taxon>
        <taxon>Lactobacillaceae</taxon>
        <taxon>Lactobacillus</taxon>
    </lineage>
</organism>
<dbReference type="EMBL" id="NKLP01000193">
    <property type="protein sequence ID" value="TDN29603.1"/>
    <property type="molecule type" value="Genomic_DNA"/>
</dbReference>
<dbReference type="AlphaFoldDB" id="A0A4R6CRN4"/>
<feature type="non-terminal residue" evidence="2">
    <location>
        <position position="60"/>
    </location>
</feature>
<name>A0A4R6CRN4_9LACO</name>
<sequence>MDSLHSIMDKRKKGTHLLLEERVIIQTRLKDHCSLRSIAREIGCSPSTIHYEIKRGAVKL</sequence>
<gene>
    <name evidence="2" type="ORF">CEE75_10525</name>
</gene>
<evidence type="ECO:0000313" key="3">
    <source>
        <dbReference type="Proteomes" id="UP000295195"/>
    </source>
</evidence>
<dbReference type="RefSeq" id="WP_133472340.1">
    <property type="nucleotide sequence ID" value="NZ_JBBOJD010000192.1"/>
</dbReference>